<dbReference type="EMBL" id="CAJVPU010010965">
    <property type="protein sequence ID" value="CAG8610313.1"/>
    <property type="molecule type" value="Genomic_DNA"/>
</dbReference>
<reference evidence="1" key="1">
    <citation type="submission" date="2021-06" db="EMBL/GenBank/DDBJ databases">
        <authorList>
            <person name="Kallberg Y."/>
            <person name="Tangrot J."/>
            <person name="Rosling A."/>
        </authorList>
    </citation>
    <scope>NUCLEOTIDE SEQUENCE</scope>
    <source>
        <strain evidence="1">IL203A</strain>
    </source>
</reference>
<organism evidence="1 2">
    <name type="scientific">Dentiscutata heterogama</name>
    <dbReference type="NCBI Taxonomy" id="1316150"/>
    <lineage>
        <taxon>Eukaryota</taxon>
        <taxon>Fungi</taxon>
        <taxon>Fungi incertae sedis</taxon>
        <taxon>Mucoromycota</taxon>
        <taxon>Glomeromycotina</taxon>
        <taxon>Glomeromycetes</taxon>
        <taxon>Diversisporales</taxon>
        <taxon>Gigasporaceae</taxon>
        <taxon>Dentiscutata</taxon>
    </lineage>
</organism>
<feature type="non-terminal residue" evidence="1">
    <location>
        <position position="142"/>
    </location>
</feature>
<name>A0ACA9N0J5_9GLOM</name>
<gene>
    <name evidence="1" type="ORF">DHETER_LOCUS7606</name>
</gene>
<keyword evidence="2" id="KW-1185">Reference proteome</keyword>
<sequence length="142" mass="15412">MRFYGSIPMKTQSSGTSKKVTITTLQSLYKNNDPITVLTAHDYPSGLFIEKTGIEICLVGDSLGIVALGRPSVNQTTIEEMLHHCRAVSRGVKTPFLVEGNMEVIRLEDGSEMAKTIQQITSIGIPILGHIGLTPQRQSSLG</sequence>
<proteinExistence type="predicted"/>
<evidence type="ECO:0000313" key="2">
    <source>
        <dbReference type="Proteomes" id="UP000789702"/>
    </source>
</evidence>
<comment type="caution">
    <text evidence="1">The sequence shown here is derived from an EMBL/GenBank/DDBJ whole genome shotgun (WGS) entry which is preliminary data.</text>
</comment>
<dbReference type="Proteomes" id="UP000789702">
    <property type="component" value="Unassembled WGS sequence"/>
</dbReference>
<accession>A0ACA9N0J5</accession>
<evidence type="ECO:0000313" key="1">
    <source>
        <dbReference type="EMBL" id="CAG8610313.1"/>
    </source>
</evidence>
<protein>
    <submittedName>
        <fullName evidence="1">16216_t:CDS:1</fullName>
    </submittedName>
</protein>